<reference evidence="1 2" key="1">
    <citation type="journal article" date="2018" name="G3 (Bethesda)">
        <title>Phylogenetic and Phylogenomic Definition of Rhizopus Species.</title>
        <authorList>
            <person name="Gryganskyi A.P."/>
            <person name="Golan J."/>
            <person name="Dolatabadi S."/>
            <person name="Mondo S."/>
            <person name="Robb S."/>
            <person name="Idnurm A."/>
            <person name="Muszewska A."/>
            <person name="Steczkiewicz K."/>
            <person name="Masonjones S."/>
            <person name="Liao H.L."/>
            <person name="Gajdeczka M.T."/>
            <person name="Anike F."/>
            <person name="Vuek A."/>
            <person name="Anishchenko I.M."/>
            <person name="Voigt K."/>
            <person name="de Hoog G.S."/>
            <person name="Smith M.E."/>
            <person name="Heitman J."/>
            <person name="Vilgalys R."/>
            <person name="Stajich J.E."/>
        </authorList>
    </citation>
    <scope>NUCLEOTIDE SEQUENCE [LARGE SCALE GENOMIC DNA]</scope>
    <source>
        <strain evidence="1 2">CBS 357.93</strain>
    </source>
</reference>
<dbReference type="InterPro" id="IPR013893">
    <property type="entry name" value="RNase_P_Rpp40"/>
</dbReference>
<dbReference type="GO" id="GO:0000447">
    <property type="term" value="P:endonucleolytic cleavage in ITS1 to separate SSU-rRNA from 5.8S rRNA and LSU-rRNA from tricistronic rRNA transcript (SSU-rRNA, 5.8S rRNA, LSU-rRNA)"/>
    <property type="evidence" value="ECO:0007669"/>
    <property type="project" value="TreeGrafter"/>
</dbReference>
<dbReference type="EMBL" id="PJQL01000084">
    <property type="protein sequence ID" value="RCI00042.1"/>
    <property type="molecule type" value="Genomic_DNA"/>
</dbReference>
<dbReference type="GO" id="GO:0004526">
    <property type="term" value="F:ribonuclease P activity"/>
    <property type="evidence" value="ECO:0007669"/>
    <property type="project" value="TreeGrafter"/>
</dbReference>
<sequence>MSQKTYIANDESLKSFADLNYLDLAKHESIWKNMIDTHPFNQALTVFLPGCSINLANEHFNQKLGYYYQVESPLSILLDLNFFKTFFQSDQYNLMMHTLNTDLNTDNVIVLDPEGNLSLSLVKDAYEKFGIQVQHRSKASMKHNKYIINIPLKDNQLHPGSKQFERLKWCLENTLTQTFKLVFAATDKVTGQSVDIEWPSQVKKVTKIDIEPQFETLTDIHIPSFESINHSLNSQPAENWDRHVMNALEWIGLAYIKSNRIKARITKAVDPFISVYKAPVPFLDSQTGTLIKWKGFLPTSFIHNVMTMIRKLMVPDIINHWTSLTVYGYRDSPYTWKGKEHYAYLNSENDYTFLMMPEHQTAYTLQFYGSHHSNV</sequence>
<dbReference type="AlphaFoldDB" id="A0A367KDX4"/>
<dbReference type="OrthoDB" id="63112at2759"/>
<dbReference type="PANTHER" id="PTHR15396">
    <property type="entry name" value="RIBONUCLEASE P PROTEIN SUBUNIT P40"/>
    <property type="match status" value="1"/>
</dbReference>
<dbReference type="GO" id="GO:0000171">
    <property type="term" value="F:ribonuclease MRP activity"/>
    <property type="evidence" value="ECO:0007669"/>
    <property type="project" value="TreeGrafter"/>
</dbReference>
<gene>
    <name evidence="1" type="primary">RPP40</name>
    <name evidence="1" type="ORF">CU097_015216</name>
</gene>
<dbReference type="PANTHER" id="PTHR15396:SF1">
    <property type="entry name" value="RIBONUCLEASE P PROTEIN SUBUNIT P40"/>
    <property type="match status" value="1"/>
</dbReference>
<dbReference type="Proteomes" id="UP000252139">
    <property type="component" value="Unassembled WGS sequence"/>
</dbReference>
<evidence type="ECO:0000313" key="2">
    <source>
        <dbReference type="Proteomes" id="UP000252139"/>
    </source>
</evidence>
<name>A0A367KDX4_RHIAZ</name>
<proteinExistence type="predicted"/>
<evidence type="ECO:0000313" key="1">
    <source>
        <dbReference type="EMBL" id="RCI00042.1"/>
    </source>
</evidence>
<organism evidence="1 2">
    <name type="scientific">Rhizopus azygosporus</name>
    <name type="common">Rhizopus microsporus var. azygosporus</name>
    <dbReference type="NCBI Taxonomy" id="86630"/>
    <lineage>
        <taxon>Eukaryota</taxon>
        <taxon>Fungi</taxon>
        <taxon>Fungi incertae sedis</taxon>
        <taxon>Mucoromycota</taxon>
        <taxon>Mucoromycotina</taxon>
        <taxon>Mucoromycetes</taxon>
        <taxon>Mucorales</taxon>
        <taxon>Mucorineae</taxon>
        <taxon>Rhizopodaceae</taxon>
        <taxon>Rhizopus</taxon>
    </lineage>
</organism>
<keyword evidence="2" id="KW-1185">Reference proteome</keyword>
<dbReference type="GO" id="GO:0000172">
    <property type="term" value="C:ribonuclease MRP complex"/>
    <property type="evidence" value="ECO:0007669"/>
    <property type="project" value="TreeGrafter"/>
</dbReference>
<protein>
    <submittedName>
        <fullName evidence="1">Ribonuclease P protein subunit p40</fullName>
    </submittedName>
</protein>
<dbReference type="Pfam" id="PF08584">
    <property type="entry name" value="Ribonuc_P_40"/>
    <property type="match status" value="1"/>
</dbReference>
<dbReference type="STRING" id="86630.A0A367KDX4"/>
<accession>A0A367KDX4</accession>
<dbReference type="GO" id="GO:0001682">
    <property type="term" value="P:tRNA 5'-leader removal"/>
    <property type="evidence" value="ECO:0007669"/>
    <property type="project" value="InterPro"/>
</dbReference>
<comment type="caution">
    <text evidence="1">The sequence shown here is derived from an EMBL/GenBank/DDBJ whole genome shotgun (WGS) entry which is preliminary data.</text>
</comment>
<dbReference type="GO" id="GO:0030681">
    <property type="term" value="C:multimeric ribonuclease P complex"/>
    <property type="evidence" value="ECO:0007669"/>
    <property type="project" value="TreeGrafter"/>
</dbReference>